<dbReference type="Pfam" id="PF03502">
    <property type="entry name" value="Channel_Tsx"/>
    <property type="match status" value="1"/>
</dbReference>
<evidence type="ECO:0000313" key="3">
    <source>
        <dbReference type="EMBL" id="MDK1685292.1"/>
    </source>
</evidence>
<evidence type="ECO:0000313" key="4">
    <source>
        <dbReference type="EMBL" id="NNH26590.1"/>
    </source>
</evidence>
<feature type="signal peptide" evidence="2">
    <location>
        <begin position="1"/>
        <end position="21"/>
    </location>
</feature>
<sequence>MKLTQLLTATVLATTAIGAQAAPIWQDFSISGLYGNDYELIAREDKQSTVTFEYTAKLKYGDFFAFADRTDNDVSGKETYFEASPRLSLGAVTGQKLELGPIKDVLLATTWEGGTGFNNYLYGVGVDLAIPYFQYAQVNLYRANNDSIDDYQLTFVYGIPLKLGSEDFLIDGFLDWSTDEGENHASEMNWTTQWKWNLGKHISPDTRLYVGIEHSIWNNKYSIPDADENNVSALVKYHF</sequence>
<geneLocation type="plasmid" evidence="3">
    <name>unnamed1</name>
</geneLocation>
<reference evidence="4 5" key="1">
    <citation type="submission" date="2020-04" db="EMBL/GenBank/DDBJ databases">
        <title>Acinetobacter Taxon 24.</title>
        <authorList>
            <person name="Nemec A."/>
            <person name="Radolfova-Krizova L."/>
            <person name="Higgins P.G."/>
            <person name="Spanelova P."/>
        </authorList>
    </citation>
    <scope>NUCLEOTIDE SEQUENCE [LARGE SCALE GENOMIC DNA]</scope>
    <source>
        <strain evidence="4 5">ANC 5084</strain>
    </source>
</reference>
<dbReference type="Proteomes" id="UP000555322">
    <property type="component" value="Unassembled WGS sequence"/>
</dbReference>
<keyword evidence="2" id="KW-0732">Signal</keyword>
<evidence type="ECO:0000256" key="2">
    <source>
        <dbReference type="SAM" id="SignalP"/>
    </source>
</evidence>
<keyword evidence="3" id="KW-0614">Plasmid</keyword>
<gene>
    <name evidence="4" type="ORF">HLH15_08955</name>
    <name evidence="3" type="ORF">QOR41_16125</name>
</gene>
<comment type="similarity">
    <text evidence="1">Belongs to the nucleoside-specific channel-forming outer membrane porin (Tsx) (TC 1.B.10) family.</text>
</comment>
<dbReference type="AlphaFoldDB" id="A0AAW6UZ14"/>
<dbReference type="GO" id="GO:0009279">
    <property type="term" value="C:cell outer membrane"/>
    <property type="evidence" value="ECO:0007669"/>
    <property type="project" value="InterPro"/>
</dbReference>
<reference evidence="3" key="2">
    <citation type="submission" date="2023-04" db="EMBL/GenBank/DDBJ databases">
        <title>The environmental microbiomes in feedlot watering bowls are a reservoir of florfenicol resistance for bovine respiratory disease pathogens.</title>
        <authorList>
            <person name="Kos D.W."/>
            <person name="Ruzzini A.C."/>
            <person name="Schreiner B."/>
            <person name="Jelinski M.D."/>
        </authorList>
    </citation>
    <scope>NUCLEOTIDE SEQUENCE</scope>
    <source>
        <strain evidence="3">WB3</strain>
        <plasmid evidence="3">unnamed1</plasmid>
    </source>
</reference>
<accession>A0AAW6UZ14</accession>
<organism evidence="3 6">
    <name type="scientific">Acinetobacter terrestris</name>
    <dbReference type="NCBI Taxonomy" id="2529843"/>
    <lineage>
        <taxon>Bacteria</taxon>
        <taxon>Pseudomonadati</taxon>
        <taxon>Pseudomonadota</taxon>
        <taxon>Gammaproteobacteria</taxon>
        <taxon>Moraxellales</taxon>
        <taxon>Moraxellaceae</taxon>
        <taxon>Acinetobacter</taxon>
        <taxon>Acinetobacter Taxon 24</taxon>
    </lineage>
</organism>
<evidence type="ECO:0000313" key="5">
    <source>
        <dbReference type="Proteomes" id="UP000555322"/>
    </source>
</evidence>
<proteinExistence type="inferred from homology"/>
<dbReference type="RefSeq" id="WP_171536478.1">
    <property type="nucleotide sequence ID" value="NZ_JABERJ010000021.1"/>
</dbReference>
<dbReference type="EMBL" id="JASKNE010000005">
    <property type="protein sequence ID" value="MDK1685292.1"/>
    <property type="molecule type" value="Genomic_DNA"/>
</dbReference>
<dbReference type="Proteomes" id="UP001241935">
    <property type="component" value="Unassembled WGS sequence"/>
</dbReference>
<keyword evidence="5" id="KW-1185">Reference proteome</keyword>
<evidence type="ECO:0000256" key="1">
    <source>
        <dbReference type="ARBA" id="ARBA00008728"/>
    </source>
</evidence>
<protein>
    <submittedName>
        <fullName evidence="4">Ion channel protein Tsx</fullName>
    </submittedName>
    <submittedName>
        <fullName evidence="3">Outer membrane protein OmpK</fullName>
    </submittedName>
</protein>
<dbReference type="InterPro" id="IPR036777">
    <property type="entry name" value="Channel_Tsx-like_sf"/>
</dbReference>
<feature type="chain" id="PRO_5043879880" evidence="2">
    <location>
        <begin position="22"/>
        <end position="239"/>
    </location>
</feature>
<comment type="caution">
    <text evidence="3">The sequence shown here is derived from an EMBL/GenBank/DDBJ whole genome shotgun (WGS) entry which is preliminary data.</text>
</comment>
<dbReference type="InterPro" id="IPR018013">
    <property type="entry name" value="Channel_Tsx-like"/>
</dbReference>
<name>A0AAW6UZ14_9GAMM</name>
<evidence type="ECO:0000313" key="6">
    <source>
        <dbReference type="Proteomes" id="UP001241935"/>
    </source>
</evidence>
<dbReference type="EMBL" id="JABERJ010000021">
    <property type="protein sequence ID" value="NNH26590.1"/>
    <property type="molecule type" value="Genomic_DNA"/>
</dbReference>
<dbReference type="SUPFAM" id="SSF111364">
    <property type="entry name" value="Tsx-like channel"/>
    <property type="match status" value="1"/>
</dbReference>
<dbReference type="Gene3D" id="2.40.230.20">
    <property type="entry name" value="Nucleoside-specific channel-forming protein, Tsx-like"/>
    <property type="match status" value="1"/>
</dbReference>